<evidence type="ECO:0000256" key="1">
    <source>
        <dbReference type="SAM" id="Phobius"/>
    </source>
</evidence>
<organism evidence="2 3">
    <name type="scientific">Tritrichomonas foetus</name>
    <dbReference type="NCBI Taxonomy" id="1144522"/>
    <lineage>
        <taxon>Eukaryota</taxon>
        <taxon>Metamonada</taxon>
        <taxon>Parabasalia</taxon>
        <taxon>Tritrichomonadida</taxon>
        <taxon>Tritrichomonadidae</taxon>
        <taxon>Tritrichomonas</taxon>
    </lineage>
</organism>
<dbReference type="AlphaFoldDB" id="A0A1J4KQY0"/>
<keyword evidence="1" id="KW-0472">Membrane</keyword>
<gene>
    <name evidence="2" type="ORF">TRFO_16539</name>
</gene>
<keyword evidence="1" id="KW-1133">Transmembrane helix</keyword>
<dbReference type="Proteomes" id="UP000179807">
    <property type="component" value="Unassembled WGS sequence"/>
</dbReference>
<reference evidence="2" key="1">
    <citation type="submission" date="2016-10" db="EMBL/GenBank/DDBJ databases">
        <authorList>
            <person name="Benchimol M."/>
            <person name="Almeida L.G."/>
            <person name="Vasconcelos A.T."/>
            <person name="Perreira-Neves A."/>
            <person name="Rosa I.A."/>
            <person name="Tasca T."/>
            <person name="Bogo M.R."/>
            <person name="de Souza W."/>
        </authorList>
    </citation>
    <scope>NUCLEOTIDE SEQUENCE [LARGE SCALE GENOMIC DNA]</scope>
    <source>
        <strain evidence="2">K</strain>
    </source>
</reference>
<dbReference type="GeneID" id="94833745"/>
<sequence length="62" mass="6452">MAKGAVEQKIAVSAAGGSSFRMGKRAKAQVGIECTPEGSLYITGGLILTALVLNLIQRFISK</sequence>
<name>A0A1J4KQY0_9EUKA</name>
<keyword evidence="3" id="KW-1185">Reference proteome</keyword>
<accession>A0A1J4KQY0</accession>
<protein>
    <submittedName>
        <fullName evidence="2">Uncharacterized protein</fullName>
    </submittedName>
</protein>
<dbReference type="RefSeq" id="XP_068366472.1">
    <property type="nucleotide sequence ID" value="XM_068499041.1"/>
</dbReference>
<dbReference type="VEuPathDB" id="TrichDB:TRFO_16539"/>
<comment type="caution">
    <text evidence="2">The sequence shown here is derived from an EMBL/GenBank/DDBJ whole genome shotgun (WGS) entry which is preliminary data.</text>
</comment>
<proteinExistence type="predicted"/>
<evidence type="ECO:0000313" key="2">
    <source>
        <dbReference type="EMBL" id="OHT13336.1"/>
    </source>
</evidence>
<feature type="transmembrane region" description="Helical" evidence="1">
    <location>
        <begin position="38"/>
        <end position="56"/>
    </location>
</feature>
<keyword evidence="1" id="KW-0812">Transmembrane</keyword>
<evidence type="ECO:0000313" key="3">
    <source>
        <dbReference type="Proteomes" id="UP000179807"/>
    </source>
</evidence>
<dbReference type="EMBL" id="MLAK01000543">
    <property type="protein sequence ID" value="OHT13336.1"/>
    <property type="molecule type" value="Genomic_DNA"/>
</dbReference>